<dbReference type="InterPro" id="IPR012340">
    <property type="entry name" value="NA-bd_OB-fold"/>
</dbReference>
<feature type="region of interest" description="Disordered" evidence="1">
    <location>
        <begin position="1"/>
        <end position="21"/>
    </location>
</feature>
<dbReference type="PROSITE" id="PS51857">
    <property type="entry name" value="CSD_2"/>
    <property type="match status" value="1"/>
</dbReference>
<evidence type="ECO:0000313" key="3">
    <source>
        <dbReference type="EMBL" id="CAK51313.1"/>
    </source>
</evidence>
<dbReference type="Pfam" id="PF00313">
    <property type="entry name" value="CSD"/>
    <property type="match status" value="1"/>
</dbReference>
<dbReference type="Gene3D" id="2.40.50.140">
    <property type="entry name" value="Nucleic acid-binding proteins"/>
    <property type="match status" value="1"/>
</dbReference>
<evidence type="ECO:0000259" key="2">
    <source>
        <dbReference type="PROSITE" id="PS51857"/>
    </source>
</evidence>
<dbReference type="InterPro" id="IPR002059">
    <property type="entry name" value="CSP_DNA-bd"/>
</dbReference>
<organism evidence="3">
    <name type="scientific">Streptomyces ambofaciens</name>
    <dbReference type="NCBI Taxonomy" id="1889"/>
    <lineage>
        <taxon>Bacteria</taxon>
        <taxon>Bacillati</taxon>
        <taxon>Actinomycetota</taxon>
        <taxon>Actinomycetes</taxon>
        <taxon>Kitasatosporales</taxon>
        <taxon>Streptomycetaceae</taxon>
        <taxon>Streptomyces</taxon>
    </lineage>
</organism>
<reference evidence="3" key="1">
    <citation type="journal article" date="2006" name="J. Bacteriol.">
        <title>Intraspecific variability of the terminal inverted repeats of the linear chromosome of Streptomyces ambofaciens.</title>
        <authorList>
            <person name="Choulet F."/>
            <person name="Gallois A."/>
            <person name="Aigle B."/>
            <person name="Mangenot S."/>
            <person name="Gerbaud C."/>
            <person name="Truong C."/>
            <person name="Francou F.X."/>
            <person name="Borges F."/>
            <person name="Fourrier C."/>
            <person name="Guerineau M."/>
            <person name="Decaris B."/>
            <person name="Barbe V."/>
            <person name="Pernodet J.L."/>
            <person name="Leblond P."/>
        </authorList>
    </citation>
    <scope>NUCLEOTIDE SEQUENCE</scope>
    <source>
        <strain evidence="3">DSM40697</strain>
    </source>
</reference>
<dbReference type="AlphaFoldDB" id="Q0JW55"/>
<dbReference type="SUPFAM" id="SSF50249">
    <property type="entry name" value="Nucleic acid-binding proteins"/>
    <property type="match status" value="1"/>
</dbReference>
<dbReference type="EMBL" id="AM279695">
    <property type="protein sequence ID" value="CAK51313.1"/>
    <property type="molecule type" value="Genomic_DNA"/>
</dbReference>
<dbReference type="CDD" id="cd04458">
    <property type="entry name" value="CSP_CDS"/>
    <property type="match status" value="1"/>
</dbReference>
<feature type="domain" description="CSD" evidence="2">
    <location>
        <begin position="7"/>
        <end position="72"/>
    </location>
</feature>
<evidence type="ECO:0000256" key="1">
    <source>
        <dbReference type="SAM" id="MobiDB-lite"/>
    </source>
</evidence>
<name>Q0JW55_STRAM</name>
<dbReference type="GO" id="GO:0003676">
    <property type="term" value="F:nucleic acid binding"/>
    <property type="evidence" value="ECO:0007669"/>
    <property type="project" value="InterPro"/>
</dbReference>
<gene>
    <name evidence="3" type="ORF">DSMR0232</name>
</gene>
<proteinExistence type="predicted"/>
<protein>
    <submittedName>
        <fullName evidence="3">Putative cold-shock protein</fullName>
    </submittedName>
</protein>
<sequence length="72" mass="7578">MPKDRHMASGTMNAERGFGFTSQDGGGPDVFVRYFSFSISGSGFRELSKGGQVFFDAAADPAVARLPATATV</sequence>
<accession>Q0JW55</accession>